<evidence type="ECO:0000259" key="1">
    <source>
        <dbReference type="PROSITE" id="PS51819"/>
    </source>
</evidence>
<dbReference type="AlphaFoldDB" id="A0A1J5SPY6"/>
<organism evidence="2">
    <name type="scientific">mine drainage metagenome</name>
    <dbReference type="NCBI Taxonomy" id="410659"/>
    <lineage>
        <taxon>unclassified sequences</taxon>
        <taxon>metagenomes</taxon>
        <taxon>ecological metagenomes</taxon>
    </lineage>
</organism>
<comment type="caution">
    <text evidence="2">The sequence shown here is derived from an EMBL/GenBank/DDBJ whole genome shotgun (WGS) entry which is preliminary data.</text>
</comment>
<protein>
    <submittedName>
        <fullName evidence="2">Glyoxalase-like domain protein</fullName>
    </submittedName>
</protein>
<proteinExistence type="predicted"/>
<dbReference type="InterPro" id="IPR029068">
    <property type="entry name" value="Glyas_Bleomycin-R_OHBP_Dase"/>
</dbReference>
<dbReference type="InterPro" id="IPR052164">
    <property type="entry name" value="Anthracycline_SecMetBiosynth"/>
</dbReference>
<feature type="domain" description="VOC" evidence="1">
    <location>
        <begin position="11"/>
        <end position="125"/>
    </location>
</feature>
<sequence>MATTTTIQAIEFAFTGYPVTDLHRARTFYEGVLGLKTSAVWQDGDKGWIEYDLGGHTLAITNGAEQWKPSNDGPAIAFEVADFNEAVAVLKRHGSPCIVEPTESPVCWLAVFRDPDGNTFAIHKRSAHSHT</sequence>
<dbReference type="InterPro" id="IPR004360">
    <property type="entry name" value="Glyas_Fos-R_dOase_dom"/>
</dbReference>
<dbReference type="PANTHER" id="PTHR33993">
    <property type="entry name" value="GLYOXALASE-RELATED"/>
    <property type="match status" value="1"/>
</dbReference>
<dbReference type="PROSITE" id="PS51819">
    <property type="entry name" value="VOC"/>
    <property type="match status" value="1"/>
</dbReference>
<accession>A0A1J5SPY6</accession>
<reference evidence="2" key="1">
    <citation type="submission" date="2016-10" db="EMBL/GenBank/DDBJ databases">
        <title>Sequence of Gallionella enrichment culture.</title>
        <authorList>
            <person name="Poehlein A."/>
            <person name="Muehling M."/>
            <person name="Daniel R."/>
        </authorList>
    </citation>
    <scope>NUCLEOTIDE SEQUENCE</scope>
</reference>
<dbReference type="EMBL" id="MLJW01000064">
    <property type="protein sequence ID" value="OIR03692.1"/>
    <property type="molecule type" value="Genomic_DNA"/>
</dbReference>
<evidence type="ECO:0000313" key="2">
    <source>
        <dbReference type="EMBL" id="OIR03692.1"/>
    </source>
</evidence>
<dbReference type="InterPro" id="IPR037523">
    <property type="entry name" value="VOC_core"/>
</dbReference>
<dbReference type="Pfam" id="PF00903">
    <property type="entry name" value="Glyoxalase"/>
    <property type="match status" value="1"/>
</dbReference>
<name>A0A1J5SPY6_9ZZZZ</name>
<dbReference type="Gene3D" id="3.10.180.10">
    <property type="entry name" value="2,3-Dihydroxybiphenyl 1,2-Dioxygenase, domain 1"/>
    <property type="match status" value="1"/>
</dbReference>
<gene>
    <name evidence="2" type="ORF">GALL_143150</name>
</gene>
<dbReference type="SUPFAM" id="SSF54593">
    <property type="entry name" value="Glyoxalase/Bleomycin resistance protein/Dihydroxybiphenyl dioxygenase"/>
    <property type="match status" value="1"/>
</dbReference>